<evidence type="ECO:0000313" key="5">
    <source>
        <dbReference type="Proteomes" id="UP000759537"/>
    </source>
</evidence>
<dbReference type="GO" id="GO:0019901">
    <property type="term" value="F:protein kinase binding"/>
    <property type="evidence" value="ECO:0007669"/>
    <property type="project" value="TreeGrafter"/>
</dbReference>
<evidence type="ECO:0000259" key="3">
    <source>
        <dbReference type="SMART" id="SM01010"/>
    </source>
</evidence>
<dbReference type="PANTHER" id="PTHR10343:SF84">
    <property type="entry name" value="5'-AMP-ACTIVATED PROTEIN KINASE SUBUNIT BETA-1"/>
    <property type="match status" value="1"/>
</dbReference>
<feature type="region of interest" description="Disordered" evidence="2">
    <location>
        <begin position="1"/>
        <end position="109"/>
    </location>
</feature>
<gene>
    <name evidence="4" type="ORF">DFH94DRAFT_675108</name>
</gene>
<dbReference type="SMART" id="SM01010">
    <property type="entry name" value="AMPKBI"/>
    <property type="match status" value="1"/>
</dbReference>
<sequence length="518" mass="55921">MGNSASSGTHNPPVTNTPQDRDNREKPTPHPVHRSLRTKKKSLELPDLASLSLTPAPSHLNSPNHSPRPHYRRPKPSSPIPIPSQGPPSNGLDHHYQSYPRPNLPSTTQMPDVLVQQQPHTHIPIFPPAQRHKSTPNASTRSFTRPPQATHLQPIRDVESGREPETKIVTFFPETVRSTIPIGLIQEDIPQPPTRSRLSPIDEPPHPVDVKILWRGVGKTVFLARAGDSNWKGRQAMERSSSDPDTFTATVALLPGTHHVKFVVDENWKLAQDLPTAVDDDGSLANYVTVPLPAGPSAPASPPPISSNRHAHQISFWSQSSDAGVSTPFGDEGWTSVIPSELIAAAREEEVYLANPSAGGAPNIPPAPVLPRHLDKLILNSRVGAPLPSPVKDRRHRARSRHGELGMMKSEQDEAPAASSSHIPVTTASGTDVSAVLHGHSNPQTQPPARTLIGSSTAAIGTTAAALMLADDGSVLPVPSHVVLHHLSTSAIRNGVLAVGNTTRYRKKFITTIYYKPT</sequence>
<feature type="compositionally biased region" description="Basic residues" evidence="2">
    <location>
        <begin position="31"/>
        <end position="40"/>
    </location>
</feature>
<dbReference type="InterPro" id="IPR014756">
    <property type="entry name" value="Ig_E-set"/>
</dbReference>
<dbReference type="SUPFAM" id="SSF81296">
    <property type="entry name" value="E set domains"/>
    <property type="match status" value="1"/>
</dbReference>
<name>A0A9P5JXQ7_9AGAM</name>
<feature type="compositionally biased region" description="Polar residues" evidence="2">
    <location>
        <begin position="51"/>
        <end position="65"/>
    </location>
</feature>
<evidence type="ECO:0000256" key="1">
    <source>
        <dbReference type="ARBA" id="ARBA00010926"/>
    </source>
</evidence>
<dbReference type="InterPro" id="IPR006828">
    <property type="entry name" value="ASC_dom"/>
</dbReference>
<dbReference type="Proteomes" id="UP000759537">
    <property type="component" value="Unassembled WGS sequence"/>
</dbReference>
<dbReference type="Gene3D" id="2.60.40.10">
    <property type="entry name" value="Immunoglobulins"/>
    <property type="match status" value="1"/>
</dbReference>
<dbReference type="Pfam" id="PF04739">
    <property type="entry name" value="AMPKBI"/>
    <property type="match status" value="1"/>
</dbReference>
<protein>
    <submittedName>
        <fullName evidence="4">5'-AMP-activated protein kinase beta subunit, interation domain-containing protein</fullName>
    </submittedName>
</protein>
<proteinExistence type="inferred from homology"/>
<feature type="region of interest" description="Disordered" evidence="2">
    <location>
        <begin position="383"/>
        <end position="426"/>
    </location>
</feature>
<dbReference type="InterPro" id="IPR013783">
    <property type="entry name" value="Ig-like_fold"/>
</dbReference>
<comment type="similarity">
    <text evidence="1">Belongs to the 5'-AMP-activated protein kinase beta subunit family.</text>
</comment>
<dbReference type="Gene3D" id="6.20.250.60">
    <property type="match status" value="1"/>
</dbReference>
<dbReference type="GO" id="GO:0016301">
    <property type="term" value="F:kinase activity"/>
    <property type="evidence" value="ECO:0007669"/>
    <property type="project" value="UniProtKB-KW"/>
</dbReference>
<accession>A0A9P5JXQ7</accession>
<keyword evidence="5" id="KW-1185">Reference proteome</keyword>
<dbReference type="EMBL" id="WHVB01000028">
    <property type="protein sequence ID" value="KAF8469373.1"/>
    <property type="molecule type" value="Genomic_DNA"/>
</dbReference>
<dbReference type="AlphaFoldDB" id="A0A9P5JXQ7"/>
<keyword evidence="4" id="KW-0418">Kinase</keyword>
<dbReference type="GO" id="GO:0031588">
    <property type="term" value="C:nucleotide-activated protein kinase complex"/>
    <property type="evidence" value="ECO:0007669"/>
    <property type="project" value="TreeGrafter"/>
</dbReference>
<feature type="domain" description="Association with the SNF1 complex (ASC)" evidence="3">
    <location>
        <begin position="324"/>
        <end position="518"/>
    </location>
</feature>
<dbReference type="PANTHER" id="PTHR10343">
    <property type="entry name" value="5'-AMP-ACTIVATED PROTEIN KINASE , BETA SUBUNIT"/>
    <property type="match status" value="1"/>
</dbReference>
<dbReference type="OrthoDB" id="531008at2759"/>
<dbReference type="CDD" id="cd02859">
    <property type="entry name" value="E_set_AMPKbeta_like_N"/>
    <property type="match status" value="1"/>
</dbReference>
<feature type="compositionally biased region" description="Polar residues" evidence="2">
    <location>
        <begin position="135"/>
        <end position="150"/>
    </location>
</feature>
<feature type="compositionally biased region" description="Polar residues" evidence="2">
    <location>
        <begin position="1"/>
        <end position="18"/>
    </location>
</feature>
<evidence type="ECO:0000256" key="2">
    <source>
        <dbReference type="SAM" id="MobiDB-lite"/>
    </source>
</evidence>
<dbReference type="InterPro" id="IPR032640">
    <property type="entry name" value="AMPK1_CBM"/>
</dbReference>
<dbReference type="InterPro" id="IPR050827">
    <property type="entry name" value="CRP1_MDG1_kinase"/>
</dbReference>
<dbReference type="Pfam" id="PF16561">
    <property type="entry name" value="AMPK1_CBM"/>
    <property type="match status" value="1"/>
</dbReference>
<organism evidence="4 5">
    <name type="scientific">Russula ochroleuca</name>
    <dbReference type="NCBI Taxonomy" id="152965"/>
    <lineage>
        <taxon>Eukaryota</taxon>
        <taxon>Fungi</taxon>
        <taxon>Dikarya</taxon>
        <taxon>Basidiomycota</taxon>
        <taxon>Agaricomycotina</taxon>
        <taxon>Agaricomycetes</taxon>
        <taxon>Russulales</taxon>
        <taxon>Russulaceae</taxon>
        <taxon>Russula</taxon>
    </lineage>
</organism>
<feature type="compositionally biased region" description="Basic and acidic residues" evidence="2">
    <location>
        <begin position="19"/>
        <end position="28"/>
    </location>
</feature>
<feature type="compositionally biased region" description="Pro residues" evidence="2">
    <location>
        <begin position="76"/>
        <end position="86"/>
    </location>
</feature>
<dbReference type="InterPro" id="IPR037256">
    <property type="entry name" value="ASC_dom_sf"/>
</dbReference>
<comment type="caution">
    <text evidence="4">The sequence shown here is derived from an EMBL/GenBank/DDBJ whole genome shotgun (WGS) entry which is preliminary data.</text>
</comment>
<dbReference type="GO" id="GO:0005737">
    <property type="term" value="C:cytoplasm"/>
    <property type="evidence" value="ECO:0007669"/>
    <property type="project" value="TreeGrafter"/>
</dbReference>
<dbReference type="GO" id="GO:0007165">
    <property type="term" value="P:signal transduction"/>
    <property type="evidence" value="ECO:0007669"/>
    <property type="project" value="TreeGrafter"/>
</dbReference>
<evidence type="ECO:0000313" key="4">
    <source>
        <dbReference type="EMBL" id="KAF8469373.1"/>
    </source>
</evidence>
<keyword evidence="4" id="KW-0808">Transferase</keyword>
<reference evidence="4" key="1">
    <citation type="submission" date="2019-10" db="EMBL/GenBank/DDBJ databases">
        <authorList>
            <consortium name="DOE Joint Genome Institute"/>
            <person name="Kuo A."/>
            <person name="Miyauchi S."/>
            <person name="Kiss E."/>
            <person name="Drula E."/>
            <person name="Kohler A."/>
            <person name="Sanchez-Garcia M."/>
            <person name="Andreopoulos B."/>
            <person name="Barry K.W."/>
            <person name="Bonito G."/>
            <person name="Buee M."/>
            <person name="Carver A."/>
            <person name="Chen C."/>
            <person name="Cichocki N."/>
            <person name="Clum A."/>
            <person name="Culley D."/>
            <person name="Crous P.W."/>
            <person name="Fauchery L."/>
            <person name="Girlanda M."/>
            <person name="Hayes R."/>
            <person name="Keri Z."/>
            <person name="LaButti K."/>
            <person name="Lipzen A."/>
            <person name="Lombard V."/>
            <person name="Magnuson J."/>
            <person name="Maillard F."/>
            <person name="Morin E."/>
            <person name="Murat C."/>
            <person name="Nolan M."/>
            <person name="Ohm R."/>
            <person name="Pangilinan J."/>
            <person name="Pereira M."/>
            <person name="Perotto S."/>
            <person name="Peter M."/>
            <person name="Riley R."/>
            <person name="Sitrit Y."/>
            <person name="Stielow B."/>
            <person name="Szollosi G."/>
            <person name="Zifcakova L."/>
            <person name="Stursova M."/>
            <person name="Spatafora J.W."/>
            <person name="Tedersoo L."/>
            <person name="Vaario L.-M."/>
            <person name="Yamada A."/>
            <person name="Yan M."/>
            <person name="Wang P."/>
            <person name="Xu J."/>
            <person name="Bruns T."/>
            <person name="Baldrian P."/>
            <person name="Vilgalys R."/>
            <person name="Henrissat B."/>
            <person name="Grigoriev I.V."/>
            <person name="Hibbett D."/>
            <person name="Nagy L.G."/>
            <person name="Martin F.M."/>
        </authorList>
    </citation>
    <scope>NUCLEOTIDE SEQUENCE</scope>
    <source>
        <strain evidence="4">Prilba</strain>
    </source>
</reference>
<dbReference type="GO" id="GO:0005634">
    <property type="term" value="C:nucleus"/>
    <property type="evidence" value="ECO:0007669"/>
    <property type="project" value="TreeGrafter"/>
</dbReference>
<dbReference type="SUPFAM" id="SSF160219">
    <property type="entry name" value="AMPKBI-like"/>
    <property type="match status" value="1"/>
</dbReference>
<feature type="region of interest" description="Disordered" evidence="2">
    <location>
        <begin position="124"/>
        <end position="150"/>
    </location>
</feature>
<reference evidence="4" key="2">
    <citation type="journal article" date="2020" name="Nat. Commun.">
        <title>Large-scale genome sequencing of mycorrhizal fungi provides insights into the early evolution of symbiotic traits.</title>
        <authorList>
            <person name="Miyauchi S."/>
            <person name="Kiss E."/>
            <person name="Kuo A."/>
            <person name="Drula E."/>
            <person name="Kohler A."/>
            <person name="Sanchez-Garcia M."/>
            <person name="Morin E."/>
            <person name="Andreopoulos B."/>
            <person name="Barry K.W."/>
            <person name="Bonito G."/>
            <person name="Buee M."/>
            <person name="Carver A."/>
            <person name="Chen C."/>
            <person name="Cichocki N."/>
            <person name="Clum A."/>
            <person name="Culley D."/>
            <person name="Crous P.W."/>
            <person name="Fauchery L."/>
            <person name="Girlanda M."/>
            <person name="Hayes R.D."/>
            <person name="Keri Z."/>
            <person name="LaButti K."/>
            <person name="Lipzen A."/>
            <person name="Lombard V."/>
            <person name="Magnuson J."/>
            <person name="Maillard F."/>
            <person name="Murat C."/>
            <person name="Nolan M."/>
            <person name="Ohm R.A."/>
            <person name="Pangilinan J."/>
            <person name="Pereira M.F."/>
            <person name="Perotto S."/>
            <person name="Peter M."/>
            <person name="Pfister S."/>
            <person name="Riley R."/>
            <person name="Sitrit Y."/>
            <person name="Stielow J.B."/>
            <person name="Szollosi G."/>
            <person name="Zifcakova L."/>
            <person name="Stursova M."/>
            <person name="Spatafora J.W."/>
            <person name="Tedersoo L."/>
            <person name="Vaario L.M."/>
            <person name="Yamada A."/>
            <person name="Yan M."/>
            <person name="Wang P."/>
            <person name="Xu J."/>
            <person name="Bruns T."/>
            <person name="Baldrian P."/>
            <person name="Vilgalys R."/>
            <person name="Dunand C."/>
            <person name="Henrissat B."/>
            <person name="Grigoriev I.V."/>
            <person name="Hibbett D."/>
            <person name="Nagy L.G."/>
            <person name="Martin F.M."/>
        </authorList>
    </citation>
    <scope>NUCLEOTIDE SEQUENCE</scope>
    <source>
        <strain evidence="4">Prilba</strain>
    </source>
</reference>